<name>A0ABW1G7C9_9ACTN</name>
<sequence>MSRTPAVRVGTDLYWSGSEAAFRAAAEQVREALPATEEGLRAEVEAAASFGWLAPVDLPEPERSTLLRALGRAGTAPQEPSVAGELDLLRRMAEQALRETEAS</sequence>
<gene>
    <name evidence="1" type="ORF">ACFP3V_22865</name>
</gene>
<evidence type="ECO:0000313" key="2">
    <source>
        <dbReference type="Proteomes" id="UP001596174"/>
    </source>
</evidence>
<organism evidence="1 2">
    <name type="scientific">Streptacidiphilus monticola</name>
    <dbReference type="NCBI Taxonomy" id="2161674"/>
    <lineage>
        <taxon>Bacteria</taxon>
        <taxon>Bacillati</taxon>
        <taxon>Actinomycetota</taxon>
        <taxon>Actinomycetes</taxon>
        <taxon>Kitasatosporales</taxon>
        <taxon>Streptomycetaceae</taxon>
        <taxon>Streptacidiphilus</taxon>
    </lineage>
</organism>
<dbReference type="EMBL" id="JBHSQJ010000099">
    <property type="protein sequence ID" value="MFC5910047.1"/>
    <property type="molecule type" value="Genomic_DNA"/>
</dbReference>
<protein>
    <submittedName>
        <fullName evidence="1">Uncharacterized protein</fullName>
    </submittedName>
</protein>
<comment type="caution">
    <text evidence="1">The sequence shown here is derived from an EMBL/GenBank/DDBJ whole genome shotgun (WGS) entry which is preliminary data.</text>
</comment>
<reference evidence="2" key="1">
    <citation type="journal article" date="2019" name="Int. J. Syst. Evol. Microbiol.">
        <title>The Global Catalogue of Microorganisms (GCM) 10K type strain sequencing project: providing services to taxonomists for standard genome sequencing and annotation.</title>
        <authorList>
            <consortium name="The Broad Institute Genomics Platform"/>
            <consortium name="The Broad Institute Genome Sequencing Center for Infectious Disease"/>
            <person name="Wu L."/>
            <person name="Ma J."/>
        </authorList>
    </citation>
    <scope>NUCLEOTIDE SEQUENCE [LARGE SCALE GENOMIC DNA]</scope>
    <source>
        <strain evidence="2">JCM 4816</strain>
    </source>
</reference>
<proteinExistence type="predicted"/>
<dbReference type="RefSeq" id="WP_380586513.1">
    <property type="nucleotide sequence ID" value="NZ_JBHSQJ010000099.1"/>
</dbReference>
<dbReference type="Proteomes" id="UP001596174">
    <property type="component" value="Unassembled WGS sequence"/>
</dbReference>
<keyword evidence="2" id="KW-1185">Reference proteome</keyword>
<evidence type="ECO:0000313" key="1">
    <source>
        <dbReference type="EMBL" id="MFC5910047.1"/>
    </source>
</evidence>
<accession>A0ABW1G7C9</accession>